<feature type="region of interest" description="Disordered" evidence="1">
    <location>
        <begin position="342"/>
        <end position="365"/>
    </location>
</feature>
<evidence type="ECO:0000313" key="3">
    <source>
        <dbReference type="EMBL" id="CCM00210.1"/>
    </source>
</evidence>
<dbReference type="HOGENOM" id="CLU_027982_0_1_1"/>
<feature type="region of interest" description="Disordered" evidence="1">
    <location>
        <begin position="1"/>
        <end position="62"/>
    </location>
</feature>
<feature type="compositionally biased region" description="Low complexity" evidence="1">
    <location>
        <begin position="7"/>
        <end position="21"/>
    </location>
</feature>
<dbReference type="GeneID" id="24095121"/>
<dbReference type="AlphaFoldDB" id="J4GMP3"/>
<feature type="compositionally biased region" description="Acidic residues" evidence="1">
    <location>
        <begin position="34"/>
        <end position="51"/>
    </location>
</feature>
<protein>
    <recommendedName>
        <fullName evidence="2">MAGE domain-containing protein</fullName>
    </recommendedName>
</protein>
<sequence length="390" mass="42750">MPRAGTRSQRQPSQSQPRLQRGGQAQSQRVANRDDEDDEEDEQEGAVDQDEDMRGTDAHSELERKAQDLVRLALFTENKRIPLKRDEISKKVLGSSTRAFNTVLARAQEILRKTFGLELVELQSRAALDQDADDKDADLLKNTGVKRKGASSGTKTYILRSVLHPAIIAQANAPDPEILALEREEPALVDGEDARENDSSSRATGSILAWHQSDELGSVGVLYTVLALILVDGRVMRENDLRAYLKRLGLPANATVPITSRVTQQSLTVDSYLTQLIRQGYLDRQRIGEIKGAGGKRGRGHAATQAAAGDDNAAYEWRWGSRAMSEVGEKAIARFMTELLVENPGQNSDDEDDGPRGSRRAETEAAKKKYNGIIKGIERAAGGAALQDVL</sequence>
<dbReference type="Proteomes" id="UP000006352">
    <property type="component" value="Unassembled WGS sequence"/>
</dbReference>
<dbReference type="InterPro" id="IPR002190">
    <property type="entry name" value="MHD_dom"/>
</dbReference>
<proteinExistence type="predicted"/>
<accession>J4GMP3</accession>
<dbReference type="Pfam" id="PF01454">
    <property type="entry name" value="MAGE"/>
    <property type="match status" value="1"/>
</dbReference>
<dbReference type="Gene3D" id="1.10.10.1210">
    <property type="entry name" value="MAGE homology domain, winged helix WH2 motif"/>
    <property type="match status" value="1"/>
</dbReference>
<dbReference type="PROSITE" id="PS50838">
    <property type="entry name" value="MAGE"/>
    <property type="match status" value="1"/>
</dbReference>
<dbReference type="STRING" id="599839.J4GMP3"/>
<dbReference type="GO" id="GO:0006281">
    <property type="term" value="P:DNA repair"/>
    <property type="evidence" value="ECO:0007669"/>
    <property type="project" value="TreeGrafter"/>
</dbReference>
<dbReference type="PANTHER" id="PTHR11736">
    <property type="entry name" value="MELANOMA-ASSOCIATED ANTIGEN MAGE ANTIGEN"/>
    <property type="match status" value="1"/>
</dbReference>
<name>J4GMP3_9APHY</name>
<dbReference type="InParanoid" id="J4GMP3"/>
<dbReference type="InterPro" id="IPR041899">
    <property type="entry name" value="MAGE_WH2"/>
</dbReference>
<dbReference type="InterPro" id="IPR037445">
    <property type="entry name" value="MAGE"/>
</dbReference>
<dbReference type="PANTHER" id="PTHR11736:SF14">
    <property type="entry name" value="NSE3 HOMOLOG, SMC5-SMC6 COMPLEX COMPONENT"/>
    <property type="match status" value="1"/>
</dbReference>
<dbReference type="GO" id="GO:0005634">
    <property type="term" value="C:nucleus"/>
    <property type="evidence" value="ECO:0007669"/>
    <property type="project" value="TreeGrafter"/>
</dbReference>
<dbReference type="FunCoup" id="J4GMP3">
    <property type="interactions" value="154"/>
</dbReference>
<evidence type="ECO:0000256" key="1">
    <source>
        <dbReference type="SAM" id="MobiDB-lite"/>
    </source>
</evidence>
<dbReference type="EMBL" id="HE796971">
    <property type="protein sequence ID" value="CCM00210.1"/>
    <property type="molecule type" value="Genomic_DNA"/>
</dbReference>
<dbReference type="Gene3D" id="1.10.10.1200">
    <property type="entry name" value="MAGE homology domain, winged helix WH1 motif"/>
    <property type="match status" value="1"/>
</dbReference>
<feature type="compositionally biased region" description="Basic and acidic residues" evidence="1">
    <location>
        <begin position="354"/>
        <end position="365"/>
    </location>
</feature>
<organism evidence="3 4">
    <name type="scientific">Fibroporia radiculosa</name>
    <dbReference type="NCBI Taxonomy" id="599839"/>
    <lineage>
        <taxon>Eukaryota</taxon>
        <taxon>Fungi</taxon>
        <taxon>Dikarya</taxon>
        <taxon>Basidiomycota</taxon>
        <taxon>Agaricomycotina</taxon>
        <taxon>Agaricomycetes</taxon>
        <taxon>Polyporales</taxon>
        <taxon>Fibroporiaceae</taxon>
        <taxon>Fibroporia</taxon>
    </lineage>
</organism>
<gene>
    <name evidence="3" type="ORF">FIBRA_02238</name>
</gene>
<dbReference type="SMART" id="SM01373">
    <property type="entry name" value="MAGE"/>
    <property type="match status" value="1"/>
</dbReference>
<dbReference type="OrthoDB" id="205198at2759"/>
<keyword evidence="4" id="KW-1185">Reference proteome</keyword>
<evidence type="ECO:0000259" key="2">
    <source>
        <dbReference type="PROSITE" id="PS50838"/>
    </source>
</evidence>
<dbReference type="RefSeq" id="XP_012179493.1">
    <property type="nucleotide sequence ID" value="XM_012324103.1"/>
</dbReference>
<evidence type="ECO:0000313" key="4">
    <source>
        <dbReference type="Proteomes" id="UP000006352"/>
    </source>
</evidence>
<feature type="compositionally biased region" description="Basic and acidic residues" evidence="1">
    <location>
        <begin position="52"/>
        <end position="62"/>
    </location>
</feature>
<reference evidence="3 4" key="1">
    <citation type="journal article" date="2012" name="Appl. Environ. Microbiol.">
        <title>Short-read sequencing for genomic analysis of the brown rot fungus Fibroporia radiculosa.</title>
        <authorList>
            <person name="Tang J.D."/>
            <person name="Perkins A.D."/>
            <person name="Sonstegard T.S."/>
            <person name="Schroeder S.G."/>
            <person name="Burgess S.C."/>
            <person name="Diehl S.V."/>
        </authorList>
    </citation>
    <scope>NUCLEOTIDE SEQUENCE [LARGE SCALE GENOMIC DNA]</scope>
    <source>
        <strain evidence="3 4">TFFH 294</strain>
    </source>
</reference>
<dbReference type="InterPro" id="IPR041898">
    <property type="entry name" value="MAGE_WH1"/>
</dbReference>
<feature type="domain" description="MAGE" evidence="2">
    <location>
        <begin position="62"/>
        <end position="122"/>
    </location>
</feature>